<dbReference type="InterPro" id="IPR025566">
    <property type="entry name" value="DUF4331"/>
</dbReference>
<protein>
    <recommendedName>
        <fullName evidence="2">DUF4331 domain-containing protein</fullName>
    </recommendedName>
</protein>
<dbReference type="AlphaFoldDB" id="A0A0F9U7N4"/>
<proteinExistence type="predicted"/>
<evidence type="ECO:0000313" key="1">
    <source>
        <dbReference type="EMBL" id="KKN83312.1"/>
    </source>
</evidence>
<gene>
    <name evidence="1" type="ORF">LCGC14_0300610</name>
</gene>
<organism evidence="1">
    <name type="scientific">marine sediment metagenome</name>
    <dbReference type="NCBI Taxonomy" id="412755"/>
    <lineage>
        <taxon>unclassified sequences</taxon>
        <taxon>metagenomes</taxon>
        <taxon>ecological metagenomes</taxon>
    </lineage>
</organism>
<dbReference type="Pfam" id="PF14224">
    <property type="entry name" value="DUF4331"/>
    <property type="match status" value="1"/>
</dbReference>
<reference evidence="1" key="1">
    <citation type="journal article" date="2015" name="Nature">
        <title>Complex archaea that bridge the gap between prokaryotes and eukaryotes.</title>
        <authorList>
            <person name="Spang A."/>
            <person name="Saw J.H."/>
            <person name="Jorgensen S.L."/>
            <person name="Zaremba-Niedzwiedzka K."/>
            <person name="Martijn J."/>
            <person name="Lind A.E."/>
            <person name="van Eijk R."/>
            <person name="Schleper C."/>
            <person name="Guy L."/>
            <person name="Ettema T.J."/>
        </authorList>
    </citation>
    <scope>NUCLEOTIDE SEQUENCE</scope>
</reference>
<evidence type="ECO:0008006" key="2">
    <source>
        <dbReference type="Google" id="ProtNLM"/>
    </source>
</evidence>
<name>A0A0F9U7N4_9ZZZZ</name>
<accession>A0A0F9U7N4</accession>
<comment type="caution">
    <text evidence="1">The sequence shown here is derived from an EMBL/GenBank/DDBJ whole genome shotgun (WGS) entry which is preliminary data.</text>
</comment>
<sequence>MNRLFQRSLLSTAVLGVCLGSAVSFASSHREAPFITEIPKVDGTDFYMFRSYETGREGTVTLIANFQPFQEPFGGPNYFTLDENAVYEIHLDNTGDAVEDVTFQFKFTNVMQDLQLAVGESGAEEQVSVPVKNIGAIGPQPGDLGNVQLSQTYELSVIRGDRRSGTSELVSNNVDGSMSFQKPVDNIGTNSIADYETYANNHIFDAAIPGCATPARVFVGQRKEAFAIAVGEIFDLVNLNPLAARDSEVNDLEDKNITTMALEVSTDCLTGSAENSAGQKVIGGWTSASVRQARIVNPQPMADGTGAAIHGGAYTQVSRLGMPLVNEVVIGLKDKDAFNASEPKDDGQFATYVTHPTLPELLEILFPGTAVAPNLFPRTDLVTAFLQGVPAVNQPVGVVTSEMLRLNPEIAVTPIADQDDLGVLAGDNAGFPNGRRPIDDVVDISLRVAMGALIDDATVAPNREAPLTDGVQVDPASLRPSFPYLATPLAGSADN</sequence>
<dbReference type="EMBL" id="LAZR01000187">
    <property type="protein sequence ID" value="KKN83312.1"/>
    <property type="molecule type" value="Genomic_DNA"/>
</dbReference>